<accession>A0A7Z7J0U9</accession>
<dbReference type="RefSeq" id="WP_044750564.1">
    <property type="nucleotide sequence ID" value="NZ_OCZC01000058.1"/>
</dbReference>
<comment type="caution">
    <text evidence="1">The sequence shown here is derived from an EMBL/GenBank/DDBJ whole genome shotgun (WGS) entry which is preliminary data.</text>
</comment>
<protein>
    <submittedName>
        <fullName evidence="1">Uncharacterized protein</fullName>
    </submittedName>
</protein>
<evidence type="ECO:0000313" key="1">
    <source>
        <dbReference type="EMBL" id="SOO23944.1"/>
    </source>
</evidence>
<organism evidence="1 2">
    <name type="scientific">Xanthomonas campestris pv. phaseoli</name>
    <dbReference type="NCBI Taxonomy" id="317013"/>
    <lineage>
        <taxon>Bacteria</taxon>
        <taxon>Pseudomonadati</taxon>
        <taxon>Pseudomonadota</taxon>
        <taxon>Gammaproteobacteria</taxon>
        <taxon>Lysobacterales</taxon>
        <taxon>Lysobacteraceae</taxon>
        <taxon>Xanthomonas</taxon>
    </lineage>
</organism>
<evidence type="ECO:0000313" key="2">
    <source>
        <dbReference type="Proteomes" id="UP000234345"/>
    </source>
</evidence>
<dbReference type="AlphaFoldDB" id="A0A7Z7J0U9"/>
<reference evidence="1 2" key="1">
    <citation type="submission" date="2017-10" db="EMBL/GenBank/DDBJ databases">
        <authorList>
            <person name="Regsiter A."/>
            <person name="William W."/>
        </authorList>
    </citation>
    <scope>NUCLEOTIDE SEQUENCE [LARGE SCALE GENOMIC DNA]</scope>
    <source>
        <strain evidence="1 2">CFBP6991</strain>
    </source>
</reference>
<proteinExistence type="predicted"/>
<gene>
    <name evidence="1" type="ORF">XFF6991_310114</name>
</gene>
<dbReference type="Proteomes" id="UP000234345">
    <property type="component" value="Unassembled WGS sequence"/>
</dbReference>
<dbReference type="EMBL" id="OCZC01000058">
    <property type="protein sequence ID" value="SOO23944.1"/>
    <property type="molecule type" value="Genomic_DNA"/>
</dbReference>
<name>A0A7Z7J0U9_XANCH</name>
<sequence length="61" mass="6671">MYADPTHLRDNPIKVRFNDPDYALIVALANFNGRQPAAFVRELALAAVASMEKGRPEADAA</sequence>